<dbReference type="Gene3D" id="2.60.40.10">
    <property type="entry name" value="Immunoglobulins"/>
    <property type="match status" value="2"/>
</dbReference>
<accession>A0A820Z3S4</accession>
<reference evidence="1" key="1">
    <citation type="submission" date="2021-02" db="EMBL/GenBank/DDBJ databases">
        <authorList>
            <person name="Nowell W R."/>
        </authorList>
    </citation>
    <scope>NUCLEOTIDE SEQUENCE</scope>
</reference>
<feature type="non-terminal residue" evidence="1">
    <location>
        <position position="126"/>
    </location>
</feature>
<gene>
    <name evidence="1" type="ORF">OVN521_LOCUS43475</name>
</gene>
<evidence type="ECO:0008006" key="3">
    <source>
        <dbReference type="Google" id="ProtNLM"/>
    </source>
</evidence>
<protein>
    <recommendedName>
        <fullName evidence="3">Ig-like domain-containing protein</fullName>
    </recommendedName>
</protein>
<name>A0A820Z3S4_9BILA</name>
<sequence length="126" mass="14299">GFNSQTQTHLSILTINPLNPSDEGLYMCKSNQHQSTANMYNLTVTPSMKILPNDGTIEIHNLQRSLNLSCTVREFSTATIDPLKIKWYHNKRPINHHKNVPLINKHPENNQVTFILHINNLSSNGS</sequence>
<proteinExistence type="predicted"/>
<dbReference type="InterPro" id="IPR013783">
    <property type="entry name" value="Ig-like_fold"/>
</dbReference>
<evidence type="ECO:0000313" key="1">
    <source>
        <dbReference type="EMBL" id="CAF4556834.1"/>
    </source>
</evidence>
<evidence type="ECO:0000313" key="2">
    <source>
        <dbReference type="Proteomes" id="UP000663866"/>
    </source>
</evidence>
<feature type="non-terminal residue" evidence="1">
    <location>
        <position position="1"/>
    </location>
</feature>
<dbReference type="SUPFAM" id="SSF48726">
    <property type="entry name" value="Immunoglobulin"/>
    <property type="match status" value="1"/>
</dbReference>
<organism evidence="1 2">
    <name type="scientific">Rotaria magnacalcarata</name>
    <dbReference type="NCBI Taxonomy" id="392030"/>
    <lineage>
        <taxon>Eukaryota</taxon>
        <taxon>Metazoa</taxon>
        <taxon>Spiralia</taxon>
        <taxon>Gnathifera</taxon>
        <taxon>Rotifera</taxon>
        <taxon>Eurotatoria</taxon>
        <taxon>Bdelloidea</taxon>
        <taxon>Philodinida</taxon>
        <taxon>Philodinidae</taxon>
        <taxon>Rotaria</taxon>
    </lineage>
</organism>
<comment type="caution">
    <text evidence="1">The sequence shown here is derived from an EMBL/GenBank/DDBJ whole genome shotgun (WGS) entry which is preliminary data.</text>
</comment>
<keyword evidence="2" id="KW-1185">Reference proteome</keyword>
<dbReference type="AlphaFoldDB" id="A0A820Z3S4"/>
<dbReference type="EMBL" id="CAJOBG010062292">
    <property type="protein sequence ID" value="CAF4556834.1"/>
    <property type="molecule type" value="Genomic_DNA"/>
</dbReference>
<dbReference type="Proteomes" id="UP000663866">
    <property type="component" value="Unassembled WGS sequence"/>
</dbReference>
<dbReference type="InterPro" id="IPR036179">
    <property type="entry name" value="Ig-like_dom_sf"/>
</dbReference>